<dbReference type="AlphaFoldDB" id="A0AAU9P6K2"/>
<evidence type="ECO:0000256" key="1">
    <source>
        <dbReference type="SAM" id="MobiDB-lite"/>
    </source>
</evidence>
<protein>
    <submittedName>
        <fullName evidence="2">Uncharacterized protein</fullName>
    </submittedName>
</protein>
<keyword evidence="3" id="KW-1185">Reference proteome</keyword>
<feature type="region of interest" description="Disordered" evidence="1">
    <location>
        <begin position="1"/>
        <end position="39"/>
    </location>
</feature>
<dbReference type="EMBL" id="CAKMRJ010005523">
    <property type="protein sequence ID" value="CAH1445840.1"/>
    <property type="molecule type" value="Genomic_DNA"/>
</dbReference>
<name>A0AAU9P6K2_9ASTR</name>
<dbReference type="Proteomes" id="UP001157418">
    <property type="component" value="Unassembled WGS sequence"/>
</dbReference>
<evidence type="ECO:0000313" key="2">
    <source>
        <dbReference type="EMBL" id="CAH1445840.1"/>
    </source>
</evidence>
<gene>
    <name evidence="2" type="ORF">LVIROSA_LOCUS31576</name>
</gene>
<accession>A0AAU9P6K2</accession>
<organism evidence="2 3">
    <name type="scientific">Lactuca virosa</name>
    <dbReference type="NCBI Taxonomy" id="75947"/>
    <lineage>
        <taxon>Eukaryota</taxon>
        <taxon>Viridiplantae</taxon>
        <taxon>Streptophyta</taxon>
        <taxon>Embryophyta</taxon>
        <taxon>Tracheophyta</taxon>
        <taxon>Spermatophyta</taxon>
        <taxon>Magnoliopsida</taxon>
        <taxon>eudicotyledons</taxon>
        <taxon>Gunneridae</taxon>
        <taxon>Pentapetalae</taxon>
        <taxon>asterids</taxon>
        <taxon>campanulids</taxon>
        <taxon>Asterales</taxon>
        <taxon>Asteraceae</taxon>
        <taxon>Cichorioideae</taxon>
        <taxon>Cichorieae</taxon>
        <taxon>Lactucinae</taxon>
        <taxon>Lactuca</taxon>
    </lineage>
</organism>
<evidence type="ECO:0000313" key="3">
    <source>
        <dbReference type="Proteomes" id="UP001157418"/>
    </source>
</evidence>
<feature type="compositionally biased region" description="Acidic residues" evidence="1">
    <location>
        <begin position="12"/>
        <end position="33"/>
    </location>
</feature>
<reference evidence="2 3" key="1">
    <citation type="submission" date="2022-01" db="EMBL/GenBank/DDBJ databases">
        <authorList>
            <person name="Xiong W."/>
            <person name="Schranz E."/>
        </authorList>
    </citation>
    <scope>NUCLEOTIDE SEQUENCE [LARGE SCALE GENOMIC DNA]</scope>
</reference>
<proteinExistence type="predicted"/>
<sequence length="121" mass="13974">MEDQTETKENDGEVNENENDEEKNDEETEETNNDVETSRKMKQIKICWIKFVENIVDNVIGIEFSNLNSQEDEIWNDPEMKTILDNNDIGSTMTGIKTNTPISQVIQGKGKSEDEKEEEEE</sequence>
<comment type="caution">
    <text evidence="2">The sequence shown here is derived from an EMBL/GenBank/DDBJ whole genome shotgun (WGS) entry which is preliminary data.</text>
</comment>
<feature type="compositionally biased region" description="Basic and acidic residues" evidence="1">
    <location>
        <begin position="1"/>
        <end position="11"/>
    </location>
</feature>